<gene>
    <name evidence="1" type="ORF">A8U91_01548</name>
</gene>
<comment type="caution">
    <text evidence="1">The sequence shown here is derived from an EMBL/GenBank/DDBJ whole genome shotgun (WGS) entry which is preliminary data.</text>
</comment>
<name>A0A1B8P4N9_HALEL</name>
<dbReference type="PROSITE" id="PS51257">
    <property type="entry name" value="PROKAR_LIPOPROTEIN"/>
    <property type="match status" value="1"/>
</dbReference>
<evidence type="ECO:0000313" key="2">
    <source>
        <dbReference type="Proteomes" id="UP000092504"/>
    </source>
</evidence>
<dbReference type="EMBL" id="MAJD01000001">
    <property type="protein sequence ID" value="OBX37192.1"/>
    <property type="molecule type" value="Genomic_DNA"/>
</dbReference>
<dbReference type="Proteomes" id="UP000092504">
    <property type="component" value="Unassembled WGS sequence"/>
</dbReference>
<evidence type="ECO:0000313" key="1">
    <source>
        <dbReference type="EMBL" id="OBX37192.1"/>
    </source>
</evidence>
<proteinExistence type="predicted"/>
<reference evidence="1 2" key="1">
    <citation type="submission" date="2016-06" db="EMBL/GenBank/DDBJ databases">
        <title>Genome sequence of halotolerant plant growth promoting strain of Halomonas elongata HEK1 isolated from salterns of Rann of Kutch, Gujarat, India.</title>
        <authorList>
            <person name="Gaba S."/>
            <person name="Singh R.N."/>
            <person name="Abrol S."/>
            <person name="Kaushik R."/>
            <person name="Saxena A.K."/>
        </authorList>
    </citation>
    <scope>NUCLEOTIDE SEQUENCE [LARGE SCALE GENOMIC DNA]</scope>
    <source>
        <strain evidence="1 2">HEK1</strain>
    </source>
</reference>
<dbReference type="AlphaFoldDB" id="A0A1B8P4N9"/>
<sequence length="188" mass="20611">MHRRRRTAGCCVLVLSACRGCGTAPGRVGGECLAWPARHDHVEYGAEAGHVSAGLRPSGPAVTANTWHSSIRQRRPPARCCTYPVISYRVIAGAIGRAWRCIAFTSAAGPRIGERRRGLIFSLRPACESCRRVSRVFQPTGTNRQYNSKGGAQQLAQNGAYCGRMRPLRSIQWSEPAWPMAATYNGWK</sequence>
<organism evidence="1 2">
    <name type="scientific">Halomonas elongata</name>
    <dbReference type="NCBI Taxonomy" id="2746"/>
    <lineage>
        <taxon>Bacteria</taxon>
        <taxon>Pseudomonadati</taxon>
        <taxon>Pseudomonadota</taxon>
        <taxon>Gammaproteobacteria</taxon>
        <taxon>Oceanospirillales</taxon>
        <taxon>Halomonadaceae</taxon>
        <taxon>Halomonas</taxon>
    </lineage>
</organism>
<accession>A0A1B8P4N9</accession>
<protein>
    <submittedName>
        <fullName evidence="1">Uncharacterized protein</fullName>
    </submittedName>
</protein>